<dbReference type="OrthoDB" id="10261782at2759"/>
<dbReference type="PANTHER" id="PTHR35204">
    <property type="entry name" value="YALI0A21131P"/>
    <property type="match status" value="1"/>
</dbReference>
<dbReference type="PANTHER" id="PTHR35204:SF1">
    <property type="entry name" value="ENTEROTOXIN"/>
    <property type="match status" value="1"/>
</dbReference>
<feature type="signal peptide" evidence="1">
    <location>
        <begin position="1"/>
        <end position="22"/>
    </location>
</feature>
<keyword evidence="1" id="KW-0732">Signal</keyword>
<sequence>MLHVHSYMAGVIILLVFPASTAKGLSQNPLPPPAGFQITGPDPWRFDEHPNANSTDNLIFSSVSSLLQTWGNTRYHNGPTIIPGTIPPGTLLYHGTHSPEPPPRGYPEWLAVDPEHSYIFCTSLRSPPNASHPAPNAEPCWHLTFVTTRAIDILYFDGASAGKMQGGSMDAQDIVLWGEVVDTPERRLDERRRANELCQLWGKGGGEGGVDGFVRMELDFEVLLCDFTDGLELVTALNLEYSDFPDWPSSQNPLPTHSVARYPDNALNGDGDLGPPPFIYWLPGIRGFLSGLRHAHFPGEMRIQLHYHRLITFYDTTLFPSLRAVRQGKGRWEHRLKGIVKEDVERLHTRLSTVIGMKGAVREESWESSGVDWRTTLRVLQVRWEDGLEVLRHMLDSAAEGGHRANSTERESQMARRAHGYVEGLLKPYTLNGTRPDAPYDTLHEPGDRHAWAKPIFRLCATIHTLYLTKLDLTPSEALLVHSLRGVERQICRVLVGIWASGVENGLGVEVDLHKGHFRCFTKVIERWRSDLKVLMDWLDWSVWVKCVPPCHFDEICYLPTWVFFPADNDNNGGWLTRPEPKCWTRVHPLR</sequence>
<keyword evidence="3" id="KW-1185">Reference proteome</keyword>
<dbReference type="Proteomes" id="UP000298030">
    <property type="component" value="Unassembled WGS sequence"/>
</dbReference>
<dbReference type="AlphaFoldDB" id="A0A4Y7SN12"/>
<dbReference type="EMBL" id="QPFP01000080">
    <property type="protein sequence ID" value="TEB23260.1"/>
    <property type="molecule type" value="Genomic_DNA"/>
</dbReference>
<evidence type="ECO:0000313" key="3">
    <source>
        <dbReference type="Proteomes" id="UP000298030"/>
    </source>
</evidence>
<evidence type="ECO:0000256" key="1">
    <source>
        <dbReference type="SAM" id="SignalP"/>
    </source>
</evidence>
<dbReference type="InterPro" id="IPR038921">
    <property type="entry name" value="YOR389W-like"/>
</dbReference>
<name>A0A4Y7SN12_COPMI</name>
<feature type="chain" id="PRO_5021354836" evidence="1">
    <location>
        <begin position="23"/>
        <end position="591"/>
    </location>
</feature>
<proteinExistence type="predicted"/>
<protein>
    <submittedName>
        <fullName evidence="2">Uncharacterized protein</fullName>
    </submittedName>
</protein>
<evidence type="ECO:0000313" key="2">
    <source>
        <dbReference type="EMBL" id="TEB23260.1"/>
    </source>
</evidence>
<accession>A0A4Y7SN12</accession>
<dbReference type="STRING" id="71717.A0A4Y7SN12"/>
<comment type="caution">
    <text evidence="2">The sequence shown here is derived from an EMBL/GenBank/DDBJ whole genome shotgun (WGS) entry which is preliminary data.</text>
</comment>
<organism evidence="2 3">
    <name type="scientific">Coprinellus micaceus</name>
    <name type="common">Glistening ink-cap mushroom</name>
    <name type="synonym">Coprinus micaceus</name>
    <dbReference type="NCBI Taxonomy" id="71717"/>
    <lineage>
        <taxon>Eukaryota</taxon>
        <taxon>Fungi</taxon>
        <taxon>Dikarya</taxon>
        <taxon>Basidiomycota</taxon>
        <taxon>Agaricomycotina</taxon>
        <taxon>Agaricomycetes</taxon>
        <taxon>Agaricomycetidae</taxon>
        <taxon>Agaricales</taxon>
        <taxon>Agaricineae</taxon>
        <taxon>Psathyrellaceae</taxon>
        <taxon>Coprinellus</taxon>
    </lineage>
</organism>
<reference evidence="2 3" key="1">
    <citation type="journal article" date="2019" name="Nat. Ecol. Evol.">
        <title>Megaphylogeny resolves global patterns of mushroom evolution.</title>
        <authorList>
            <person name="Varga T."/>
            <person name="Krizsan K."/>
            <person name="Foldi C."/>
            <person name="Dima B."/>
            <person name="Sanchez-Garcia M."/>
            <person name="Sanchez-Ramirez S."/>
            <person name="Szollosi G.J."/>
            <person name="Szarkandi J.G."/>
            <person name="Papp V."/>
            <person name="Albert L."/>
            <person name="Andreopoulos W."/>
            <person name="Angelini C."/>
            <person name="Antonin V."/>
            <person name="Barry K.W."/>
            <person name="Bougher N.L."/>
            <person name="Buchanan P."/>
            <person name="Buyck B."/>
            <person name="Bense V."/>
            <person name="Catcheside P."/>
            <person name="Chovatia M."/>
            <person name="Cooper J."/>
            <person name="Damon W."/>
            <person name="Desjardin D."/>
            <person name="Finy P."/>
            <person name="Geml J."/>
            <person name="Haridas S."/>
            <person name="Hughes K."/>
            <person name="Justo A."/>
            <person name="Karasinski D."/>
            <person name="Kautmanova I."/>
            <person name="Kiss B."/>
            <person name="Kocsube S."/>
            <person name="Kotiranta H."/>
            <person name="LaButti K.M."/>
            <person name="Lechner B.E."/>
            <person name="Liimatainen K."/>
            <person name="Lipzen A."/>
            <person name="Lukacs Z."/>
            <person name="Mihaltcheva S."/>
            <person name="Morgado L.N."/>
            <person name="Niskanen T."/>
            <person name="Noordeloos M.E."/>
            <person name="Ohm R.A."/>
            <person name="Ortiz-Santana B."/>
            <person name="Ovrebo C."/>
            <person name="Racz N."/>
            <person name="Riley R."/>
            <person name="Savchenko A."/>
            <person name="Shiryaev A."/>
            <person name="Soop K."/>
            <person name="Spirin V."/>
            <person name="Szebenyi C."/>
            <person name="Tomsovsky M."/>
            <person name="Tulloss R.E."/>
            <person name="Uehling J."/>
            <person name="Grigoriev I.V."/>
            <person name="Vagvolgyi C."/>
            <person name="Papp T."/>
            <person name="Martin F.M."/>
            <person name="Miettinen O."/>
            <person name="Hibbett D.S."/>
            <person name="Nagy L.G."/>
        </authorList>
    </citation>
    <scope>NUCLEOTIDE SEQUENCE [LARGE SCALE GENOMIC DNA]</scope>
    <source>
        <strain evidence="2 3">FP101781</strain>
    </source>
</reference>
<gene>
    <name evidence="2" type="ORF">FA13DRAFT_1670245</name>
</gene>